<dbReference type="SUPFAM" id="SSF52266">
    <property type="entry name" value="SGNH hydrolase"/>
    <property type="match status" value="1"/>
</dbReference>
<comment type="caution">
    <text evidence="2">The sequence shown here is derived from an EMBL/GenBank/DDBJ whole genome shotgun (WGS) entry which is preliminary data.</text>
</comment>
<gene>
    <name evidence="2" type="ORF">JBL43_16880</name>
</gene>
<dbReference type="RefSeq" id="WP_117882404.1">
    <property type="nucleotide sequence ID" value="NZ_JAEHFJ010000010.1"/>
</dbReference>
<dbReference type="EMBL" id="JAEHFJ010000010">
    <property type="protein sequence ID" value="MBJ2175932.1"/>
    <property type="molecule type" value="Genomic_DNA"/>
</dbReference>
<dbReference type="Pfam" id="PF00657">
    <property type="entry name" value="Lipase_GDSL"/>
    <property type="match status" value="1"/>
</dbReference>
<sequence>MERKEFIKILGLSAISAGMSPAVFAALKDRNSDEEICRLIWDKLCGTMGSVYKTEAFKYVHPKKGLPNVFIYGDSISIAYSQSVREELNNKATVIRLFKNGGSSHNFIENMEELQEKMFQPGLEKGWNFKWDLIHFNVGLHDLKYLKGKNLNKANGKQVSWIREYKENLNEICKYLKLNFPKAKLIFATTTPVPKNAKGRFEGDSVTFNTAALEVLKKYPDIIINDLYSFTKPNAKIWAQEPGNVHYNDLGFTQQGKEVARLITKELK</sequence>
<dbReference type="CDD" id="cd00229">
    <property type="entry name" value="SGNH_hydrolase"/>
    <property type="match status" value="1"/>
</dbReference>
<feature type="signal peptide" evidence="1">
    <location>
        <begin position="1"/>
        <end position="25"/>
    </location>
</feature>
<evidence type="ECO:0000256" key="1">
    <source>
        <dbReference type="SAM" id="SignalP"/>
    </source>
</evidence>
<organism evidence="2 3">
    <name type="scientific">Aureibaculum flavum</name>
    <dbReference type="NCBI Taxonomy" id="2795986"/>
    <lineage>
        <taxon>Bacteria</taxon>
        <taxon>Pseudomonadati</taxon>
        <taxon>Bacteroidota</taxon>
        <taxon>Flavobacteriia</taxon>
        <taxon>Flavobacteriales</taxon>
        <taxon>Flavobacteriaceae</taxon>
        <taxon>Aureibaculum</taxon>
    </lineage>
</organism>
<feature type="chain" id="PRO_5045796576" evidence="1">
    <location>
        <begin position="26"/>
        <end position="268"/>
    </location>
</feature>
<reference evidence="2 3" key="1">
    <citation type="submission" date="2020-12" db="EMBL/GenBank/DDBJ databases">
        <title>Aureibaculum luteum sp. nov. and Aureibaculum flavum sp. nov., novel members of the family Flavobacteriaceae isolated from Antarctic intertidal sediments.</title>
        <authorList>
            <person name="He X."/>
            <person name="Zhang X."/>
        </authorList>
    </citation>
    <scope>NUCLEOTIDE SEQUENCE [LARGE SCALE GENOMIC DNA]</scope>
    <source>
        <strain evidence="2 3">A20</strain>
    </source>
</reference>
<keyword evidence="2" id="KW-0378">Hydrolase</keyword>
<evidence type="ECO:0000313" key="3">
    <source>
        <dbReference type="Proteomes" id="UP000623301"/>
    </source>
</evidence>
<dbReference type="InterPro" id="IPR001087">
    <property type="entry name" value="GDSL"/>
</dbReference>
<evidence type="ECO:0000313" key="2">
    <source>
        <dbReference type="EMBL" id="MBJ2175932.1"/>
    </source>
</evidence>
<accession>A0ABS0WVB9</accession>
<name>A0ABS0WVB9_9FLAO</name>
<protein>
    <submittedName>
        <fullName evidence="2">SGNH/GDSL hydrolase family protein</fullName>
    </submittedName>
</protein>
<keyword evidence="1" id="KW-0732">Signal</keyword>
<dbReference type="Gene3D" id="3.40.50.1110">
    <property type="entry name" value="SGNH hydrolase"/>
    <property type="match status" value="1"/>
</dbReference>
<dbReference type="GO" id="GO:0016787">
    <property type="term" value="F:hydrolase activity"/>
    <property type="evidence" value="ECO:0007669"/>
    <property type="project" value="UniProtKB-KW"/>
</dbReference>
<keyword evidence="3" id="KW-1185">Reference proteome</keyword>
<dbReference type="Proteomes" id="UP000623301">
    <property type="component" value="Unassembled WGS sequence"/>
</dbReference>
<proteinExistence type="predicted"/>
<dbReference type="InterPro" id="IPR036514">
    <property type="entry name" value="SGNH_hydro_sf"/>
</dbReference>